<dbReference type="AlphaFoldDB" id="A0A7I9XSA1"/>
<keyword evidence="3" id="KW-1185">Reference proteome</keyword>
<dbReference type="SUPFAM" id="SSF51338">
    <property type="entry name" value="Composite domain of metallo-dependent hydrolases"/>
    <property type="match status" value="1"/>
</dbReference>
<protein>
    <recommendedName>
        <fullName evidence="1">Amidohydrolase 3 domain-containing protein</fullName>
    </recommendedName>
</protein>
<gene>
    <name evidence="2" type="ORF">MBOT_02360</name>
</gene>
<reference evidence="2 3" key="1">
    <citation type="journal article" date="2019" name="Emerg. Microbes Infect.">
        <title>Comprehensive subspecies identification of 175 nontuberculous mycobacteria species based on 7547 genomic profiles.</title>
        <authorList>
            <person name="Matsumoto Y."/>
            <person name="Kinjo T."/>
            <person name="Motooka D."/>
            <person name="Nabeya D."/>
            <person name="Jung N."/>
            <person name="Uechi K."/>
            <person name="Horii T."/>
            <person name="Iida T."/>
            <person name="Fujita J."/>
            <person name="Nakamura S."/>
        </authorList>
    </citation>
    <scope>NUCLEOTIDE SEQUENCE [LARGE SCALE GENOMIC DNA]</scope>
    <source>
        <strain evidence="2 3">JCM 17322</strain>
    </source>
</reference>
<dbReference type="Pfam" id="PF07969">
    <property type="entry name" value="Amidohydro_3"/>
    <property type="match status" value="1"/>
</dbReference>
<organism evidence="2 3">
    <name type="scientific">Mycobacterium botniense</name>
    <dbReference type="NCBI Taxonomy" id="84962"/>
    <lineage>
        <taxon>Bacteria</taxon>
        <taxon>Bacillati</taxon>
        <taxon>Actinomycetota</taxon>
        <taxon>Actinomycetes</taxon>
        <taxon>Mycobacteriales</taxon>
        <taxon>Mycobacteriaceae</taxon>
        <taxon>Mycobacterium</taxon>
    </lineage>
</organism>
<evidence type="ECO:0000313" key="2">
    <source>
        <dbReference type="EMBL" id="GFG72871.1"/>
    </source>
</evidence>
<dbReference type="InterPro" id="IPR032466">
    <property type="entry name" value="Metal_Hydrolase"/>
</dbReference>
<comment type="caution">
    <text evidence="2">The sequence shown here is derived from an EMBL/GenBank/DDBJ whole genome shotgun (WGS) entry which is preliminary data.</text>
</comment>
<dbReference type="Proteomes" id="UP000465361">
    <property type="component" value="Unassembled WGS sequence"/>
</dbReference>
<feature type="domain" description="Amidohydrolase 3" evidence="1">
    <location>
        <begin position="55"/>
        <end position="559"/>
    </location>
</feature>
<accession>A0A7I9XSA1</accession>
<dbReference type="SUPFAM" id="SSF51556">
    <property type="entry name" value="Metallo-dependent hydrolases"/>
    <property type="match status" value="1"/>
</dbReference>
<name>A0A7I9XSA1_9MYCO</name>
<dbReference type="Gene3D" id="3.20.20.140">
    <property type="entry name" value="Metal-dependent hydrolases"/>
    <property type="match status" value="1"/>
</dbReference>
<proteinExistence type="predicted"/>
<dbReference type="GO" id="GO:0016810">
    <property type="term" value="F:hydrolase activity, acting on carbon-nitrogen (but not peptide) bonds"/>
    <property type="evidence" value="ECO:0007669"/>
    <property type="project" value="InterPro"/>
</dbReference>
<sequence length="562" mass="58398">MTPTVLTANAVYTMDPLAPTATAVAISAGRVVAVGSRREVLARAGADARIVHLDGVLLPGFIDAHHHFCLAAFDRRAVDLHVPSGSSIADLQARVALHRERAPGTGWLRLQGYDPLKLAERRAPTAAELDEVCSDRPLLVAAYSFHEGVLNTAGLAAMGWHAASPDPPHGVLCRRRGHLTGEVLEAAFFLAEAASRGSLLADSADAWLAEAHAHGRALLALGIVRVGDAAVPPAFDPLYDRAAAAGMLPVTVHRMPVGERSFLQPRGAGGRATGDGPAAAPTGPAKLFLDGADRCAVCLSGAQLAGMAGATLRRAATGGGLAALRAGMRLGRIRLAGTRFTIGEPFWEPEALRHAIRVAAGNGQQIAIHALGNWAVQRACDALDQVSELSERPGRPRLEHAMLLTPGLEKRIAASGAVAVVQPYFLHEIGDEVLGRGLPRGLSMNPLASLSRAGVTLAGSSDYPVAGCDVLRAIRSAVTRETSSGARLHSGEAISVADAFAAYTSGGAKALGVDHEAGTIAEGKIADLVLLSADPFITEPARLPDIAVLATWREGVMVHVAQ</sequence>
<evidence type="ECO:0000313" key="3">
    <source>
        <dbReference type="Proteomes" id="UP000465361"/>
    </source>
</evidence>
<dbReference type="InterPro" id="IPR013108">
    <property type="entry name" value="Amidohydro_3"/>
</dbReference>
<dbReference type="Gene3D" id="3.10.310.70">
    <property type="match status" value="1"/>
</dbReference>
<dbReference type="Gene3D" id="2.30.40.10">
    <property type="entry name" value="Urease, subunit C, domain 1"/>
    <property type="match status" value="1"/>
</dbReference>
<dbReference type="PANTHER" id="PTHR22642">
    <property type="entry name" value="IMIDAZOLONEPROPIONASE"/>
    <property type="match status" value="1"/>
</dbReference>
<dbReference type="InterPro" id="IPR011059">
    <property type="entry name" value="Metal-dep_hydrolase_composite"/>
</dbReference>
<dbReference type="RefSeq" id="WP_163753458.1">
    <property type="nucleotide sequence ID" value="NZ_BLKW01000002.1"/>
</dbReference>
<dbReference type="PANTHER" id="PTHR22642:SF2">
    <property type="entry name" value="PROTEIN LONG AFTER FAR-RED 3"/>
    <property type="match status" value="1"/>
</dbReference>
<dbReference type="EMBL" id="BLKW01000002">
    <property type="protein sequence ID" value="GFG72871.1"/>
    <property type="molecule type" value="Genomic_DNA"/>
</dbReference>
<evidence type="ECO:0000259" key="1">
    <source>
        <dbReference type="Pfam" id="PF07969"/>
    </source>
</evidence>